<organism evidence="2 3">
    <name type="scientific">Liquidambar formosana</name>
    <name type="common">Formosan gum</name>
    <dbReference type="NCBI Taxonomy" id="63359"/>
    <lineage>
        <taxon>Eukaryota</taxon>
        <taxon>Viridiplantae</taxon>
        <taxon>Streptophyta</taxon>
        <taxon>Embryophyta</taxon>
        <taxon>Tracheophyta</taxon>
        <taxon>Spermatophyta</taxon>
        <taxon>Magnoliopsida</taxon>
        <taxon>eudicotyledons</taxon>
        <taxon>Gunneridae</taxon>
        <taxon>Pentapetalae</taxon>
        <taxon>Saxifragales</taxon>
        <taxon>Altingiaceae</taxon>
        <taxon>Liquidambar</taxon>
    </lineage>
</organism>
<comment type="caution">
    <text evidence="2">The sequence shown here is derived from an EMBL/GenBank/DDBJ whole genome shotgun (WGS) entry which is preliminary data.</text>
</comment>
<dbReference type="InterPro" id="IPR006461">
    <property type="entry name" value="PLAC_motif_containing"/>
</dbReference>
<sequence>MYFSSSNDLSKESSSPAPSAPQPVPPSPPQPLPFPSHFEYPATATGIPVNMTNQTNSPSPPATTTLDLHSHSPVAWTTSLCDCCDDVSSCCLTCWCPCIAFGRIAEIVDRGSTCVTGVASNGEGGLRLEMVIGTEKFILLCKGKYGIL</sequence>
<dbReference type="PANTHER" id="PTHR15907">
    <property type="entry name" value="DUF614 FAMILY PROTEIN-RELATED"/>
    <property type="match status" value="1"/>
</dbReference>
<feature type="compositionally biased region" description="Polar residues" evidence="1">
    <location>
        <begin position="50"/>
        <end position="66"/>
    </location>
</feature>
<dbReference type="Pfam" id="PF04749">
    <property type="entry name" value="PLAC8"/>
    <property type="match status" value="1"/>
</dbReference>
<keyword evidence="3" id="KW-1185">Reference proteome</keyword>
<feature type="region of interest" description="Disordered" evidence="1">
    <location>
        <begin position="1"/>
        <end position="66"/>
    </location>
</feature>
<gene>
    <name evidence="2" type="ORF">L1049_005939</name>
</gene>
<evidence type="ECO:0000256" key="1">
    <source>
        <dbReference type="SAM" id="MobiDB-lite"/>
    </source>
</evidence>
<evidence type="ECO:0000313" key="3">
    <source>
        <dbReference type="Proteomes" id="UP001415857"/>
    </source>
</evidence>
<reference evidence="2 3" key="1">
    <citation type="journal article" date="2024" name="Plant J.">
        <title>Genome sequences and population genomics reveal climatic adaptation and genomic divergence between two closely related sweetgum species.</title>
        <authorList>
            <person name="Xu W.Q."/>
            <person name="Ren C.Q."/>
            <person name="Zhang X.Y."/>
            <person name="Comes H.P."/>
            <person name="Liu X.H."/>
            <person name="Li Y.G."/>
            <person name="Kettle C.J."/>
            <person name="Jalonen R."/>
            <person name="Gaisberger H."/>
            <person name="Ma Y.Z."/>
            <person name="Qiu Y.X."/>
        </authorList>
    </citation>
    <scope>NUCLEOTIDE SEQUENCE [LARGE SCALE GENOMIC DNA]</scope>
    <source>
        <strain evidence="2">Hangzhou</strain>
    </source>
</reference>
<evidence type="ECO:0000313" key="2">
    <source>
        <dbReference type="EMBL" id="KAK9276406.1"/>
    </source>
</evidence>
<dbReference type="EMBL" id="JBBPBK010000010">
    <property type="protein sequence ID" value="KAK9276406.1"/>
    <property type="molecule type" value="Genomic_DNA"/>
</dbReference>
<dbReference type="NCBIfam" id="TIGR01571">
    <property type="entry name" value="A_thal_Cys_rich"/>
    <property type="match status" value="1"/>
</dbReference>
<dbReference type="AlphaFoldDB" id="A0AAP0RGU7"/>
<protein>
    <submittedName>
        <fullName evidence="2">Uncharacterized protein</fullName>
    </submittedName>
</protein>
<proteinExistence type="predicted"/>
<name>A0AAP0RGU7_LIQFO</name>
<feature type="compositionally biased region" description="Pro residues" evidence="1">
    <location>
        <begin position="18"/>
        <end position="34"/>
    </location>
</feature>
<feature type="compositionally biased region" description="Low complexity" evidence="1">
    <location>
        <begin position="1"/>
        <end position="17"/>
    </location>
</feature>
<dbReference type="Proteomes" id="UP001415857">
    <property type="component" value="Unassembled WGS sequence"/>
</dbReference>
<accession>A0AAP0RGU7</accession>